<accession>A0A3R7M5Y4</accession>
<evidence type="ECO:0000313" key="2">
    <source>
        <dbReference type="EMBL" id="ROT73834.1"/>
    </source>
</evidence>
<evidence type="ECO:0000313" key="3">
    <source>
        <dbReference type="Proteomes" id="UP000283509"/>
    </source>
</evidence>
<dbReference type="EMBL" id="QCYY01001983">
    <property type="protein sequence ID" value="ROT73834.1"/>
    <property type="molecule type" value="Genomic_DNA"/>
</dbReference>
<organism evidence="2 3">
    <name type="scientific">Penaeus vannamei</name>
    <name type="common">Whiteleg shrimp</name>
    <name type="synonym">Litopenaeus vannamei</name>
    <dbReference type="NCBI Taxonomy" id="6689"/>
    <lineage>
        <taxon>Eukaryota</taxon>
        <taxon>Metazoa</taxon>
        <taxon>Ecdysozoa</taxon>
        <taxon>Arthropoda</taxon>
        <taxon>Crustacea</taxon>
        <taxon>Multicrustacea</taxon>
        <taxon>Malacostraca</taxon>
        <taxon>Eumalacostraca</taxon>
        <taxon>Eucarida</taxon>
        <taxon>Decapoda</taxon>
        <taxon>Dendrobranchiata</taxon>
        <taxon>Penaeoidea</taxon>
        <taxon>Penaeidae</taxon>
        <taxon>Penaeus</taxon>
    </lineage>
</organism>
<dbReference type="OrthoDB" id="377549at2759"/>
<comment type="caution">
    <text evidence="2">The sequence shown here is derived from an EMBL/GenBank/DDBJ whole genome shotgun (WGS) entry which is preliminary data.</text>
</comment>
<feature type="signal peptide" evidence="1">
    <location>
        <begin position="1"/>
        <end position="15"/>
    </location>
</feature>
<keyword evidence="3" id="KW-1185">Reference proteome</keyword>
<dbReference type="AlphaFoldDB" id="A0A3R7M5Y4"/>
<evidence type="ECO:0000256" key="1">
    <source>
        <dbReference type="SAM" id="SignalP"/>
    </source>
</evidence>
<reference evidence="2 3" key="2">
    <citation type="submission" date="2019-01" db="EMBL/GenBank/DDBJ databases">
        <title>The decoding of complex shrimp genome reveals the adaptation for benthos swimmer, frequently molting mechanism and breeding impact on genome.</title>
        <authorList>
            <person name="Sun Y."/>
            <person name="Gao Y."/>
            <person name="Yu Y."/>
        </authorList>
    </citation>
    <scope>NUCLEOTIDE SEQUENCE [LARGE SCALE GENOMIC DNA]</scope>
    <source>
        <tissue evidence="2">Muscle</tissue>
    </source>
</reference>
<protein>
    <submittedName>
        <fullName evidence="2">Uncharacterized protein</fullName>
    </submittedName>
</protein>
<feature type="chain" id="PRO_5018666014" evidence="1">
    <location>
        <begin position="16"/>
        <end position="104"/>
    </location>
</feature>
<sequence>MLALIAATFVEATVAGDSLEEAASEGKLHYEVIMREAKMPKYGDCYQNALEDLHNGCSNLDDEGRIGETPASAHEGRRWVAWSGRLLLRDTNSALERTHLPHSV</sequence>
<name>A0A3R7M5Y4_PENVA</name>
<proteinExistence type="predicted"/>
<reference evidence="2 3" key="1">
    <citation type="submission" date="2018-04" db="EMBL/GenBank/DDBJ databases">
        <authorList>
            <person name="Zhang X."/>
            <person name="Yuan J."/>
            <person name="Li F."/>
            <person name="Xiang J."/>
        </authorList>
    </citation>
    <scope>NUCLEOTIDE SEQUENCE [LARGE SCALE GENOMIC DNA]</scope>
    <source>
        <tissue evidence="2">Muscle</tissue>
    </source>
</reference>
<keyword evidence="1" id="KW-0732">Signal</keyword>
<dbReference type="Proteomes" id="UP000283509">
    <property type="component" value="Unassembled WGS sequence"/>
</dbReference>
<dbReference type="STRING" id="6689.A0A3R7M5Y4"/>
<gene>
    <name evidence="2" type="ORF">C7M84_007707</name>
</gene>